<sequence>MRVTRLDHLVLTVRDIEQSVAFYQKLGMKRQTFADNRTALQFGDQKINLHQLGREYYPNAAKAQSGSADLCFITCGSLEDVMAHLSAVGIDIEEGPVARTGATGPIDSVYIRDPDGNLIELAEYRVD</sequence>
<dbReference type="PANTHER" id="PTHR21366:SF14">
    <property type="entry name" value="GLYOXALASE DOMAIN-CONTAINING PROTEIN 5"/>
    <property type="match status" value="1"/>
</dbReference>
<dbReference type="Gene3D" id="3.10.180.10">
    <property type="entry name" value="2,3-Dihydroxybiphenyl 1,2-Dioxygenase, domain 1"/>
    <property type="match status" value="1"/>
</dbReference>
<dbReference type="GeneID" id="93808636"/>
<dbReference type="Pfam" id="PF00903">
    <property type="entry name" value="Glyoxalase"/>
    <property type="match status" value="1"/>
</dbReference>
<dbReference type="InterPro" id="IPR037523">
    <property type="entry name" value="VOC_core"/>
</dbReference>
<dbReference type="CDD" id="cd07253">
    <property type="entry name" value="GLOD5"/>
    <property type="match status" value="1"/>
</dbReference>
<dbReference type="EMBL" id="UGYO01000002">
    <property type="protein sequence ID" value="SUJ13063.1"/>
    <property type="molecule type" value="Genomic_DNA"/>
</dbReference>
<evidence type="ECO:0000313" key="1">
    <source>
        <dbReference type="EMBL" id="SUJ13063.1"/>
    </source>
</evidence>
<dbReference type="InterPro" id="IPR050383">
    <property type="entry name" value="GlyoxalaseI/FosfomycinResist"/>
</dbReference>
<name>A0A380C723_9GAMM</name>
<keyword evidence="2" id="KW-1185">Reference proteome</keyword>
<dbReference type="AlphaFoldDB" id="A0A380C723"/>
<dbReference type="PROSITE" id="PS51819">
    <property type="entry name" value="VOC"/>
    <property type="match status" value="1"/>
</dbReference>
<organism evidence="1 2">
    <name type="scientific">Shewanella algae</name>
    <dbReference type="NCBI Taxonomy" id="38313"/>
    <lineage>
        <taxon>Bacteria</taxon>
        <taxon>Pseudomonadati</taxon>
        <taxon>Pseudomonadota</taxon>
        <taxon>Gammaproteobacteria</taxon>
        <taxon>Alteromonadales</taxon>
        <taxon>Shewanellaceae</taxon>
        <taxon>Shewanella</taxon>
    </lineage>
</organism>
<dbReference type="InterPro" id="IPR004360">
    <property type="entry name" value="Glyas_Fos-R_dOase_dom"/>
</dbReference>
<gene>
    <name evidence="1" type="ORF">NCTC10738_04481</name>
</gene>
<reference evidence="1 2" key="1">
    <citation type="submission" date="2018-06" db="EMBL/GenBank/DDBJ databases">
        <authorList>
            <consortium name="Pathogen Informatics"/>
            <person name="Doyle S."/>
        </authorList>
    </citation>
    <scope>NUCLEOTIDE SEQUENCE [LARGE SCALE GENOMIC DNA]</scope>
    <source>
        <strain evidence="1 2">NCTC10738</strain>
    </source>
</reference>
<protein>
    <submittedName>
        <fullName evidence="1">Virulence protein STM3117</fullName>
    </submittedName>
</protein>
<accession>A0A3G4ULS3</accession>
<dbReference type="InterPro" id="IPR029068">
    <property type="entry name" value="Glyas_Bleomycin-R_OHBP_Dase"/>
</dbReference>
<dbReference type="Proteomes" id="UP000254069">
    <property type="component" value="Unassembled WGS sequence"/>
</dbReference>
<dbReference type="PANTHER" id="PTHR21366">
    <property type="entry name" value="GLYOXALASE FAMILY PROTEIN"/>
    <property type="match status" value="1"/>
</dbReference>
<evidence type="ECO:0000313" key="2">
    <source>
        <dbReference type="Proteomes" id="UP000254069"/>
    </source>
</evidence>
<accession>A0A380C723</accession>
<proteinExistence type="predicted"/>
<dbReference type="SUPFAM" id="SSF54593">
    <property type="entry name" value="Glyoxalase/Bleomycin resistance protein/Dihydroxybiphenyl dioxygenase"/>
    <property type="match status" value="1"/>
</dbReference>
<dbReference type="RefSeq" id="WP_025009814.1">
    <property type="nucleotide sequence ID" value="NZ_AP024614.1"/>
</dbReference>